<keyword evidence="2" id="KW-1185">Reference proteome</keyword>
<organism evidence="1 2">
    <name type="scientific">Streptomyces antioxidans</name>
    <dbReference type="NCBI Taxonomy" id="1507734"/>
    <lineage>
        <taxon>Bacteria</taxon>
        <taxon>Bacillati</taxon>
        <taxon>Actinomycetota</taxon>
        <taxon>Actinomycetes</taxon>
        <taxon>Kitasatosporales</taxon>
        <taxon>Streptomycetaceae</taxon>
        <taxon>Streptomyces</taxon>
    </lineage>
</organism>
<evidence type="ECO:0000313" key="1">
    <source>
        <dbReference type="EMBL" id="OPF73803.1"/>
    </source>
</evidence>
<protein>
    <submittedName>
        <fullName evidence="1">Uncharacterized protein</fullName>
    </submittedName>
</protein>
<evidence type="ECO:0000313" key="2">
    <source>
        <dbReference type="Proteomes" id="UP000033615"/>
    </source>
</evidence>
<dbReference type="EMBL" id="LAKD02000086">
    <property type="protein sequence ID" value="OPF73803.1"/>
    <property type="molecule type" value="Genomic_DNA"/>
</dbReference>
<name>A0A1V4CZ82_9ACTN</name>
<dbReference type="OrthoDB" id="3618826at2"/>
<dbReference type="Proteomes" id="UP000033615">
    <property type="component" value="Unassembled WGS sequence"/>
</dbReference>
<sequence>MGASGWHYLTRYQGSVGATLTAVQKEVLASGAYNWPWETMAEYGFTVEESLPRPSSLDEFNTAKETEEFWDEGTHTILDIDRVVPTAGAPEPYNPDDSGTLRPLRHERVLHHFGTDRPTPAQFEELLARDRDWSVQPDVDQVLTDECQLRWTGLYVLLYTDGEPGHVGIFGYSGD</sequence>
<proteinExistence type="predicted"/>
<gene>
    <name evidence="1" type="ORF">VT50_0228015</name>
</gene>
<accession>A0A1V4CZ82</accession>
<comment type="caution">
    <text evidence="1">The sequence shown here is derived from an EMBL/GenBank/DDBJ whole genome shotgun (WGS) entry which is preliminary data.</text>
</comment>
<dbReference type="AlphaFoldDB" id="A0A1V4CZ82"/>
<reference evidence="1" key="1">
    <citation type="submission" date="2016-12" db="EMBL/GenBank/DDBJ databases">
        <title>Genome sequence of Streptomyces antioxidans MUSC 164.</title>
        <authorList>
            <person name="Lee L.-H."/>
            <person name="Ser H.-L."/>
        </authorList>
    </citation>
    <scope>NUCLEOTIDE SEQUENCE [LARGE SCALE GENOMIC DNA]</scope>
    <source>
        <strain evidence="1">MUSC 164</strain>
    </source>
</reference>